<dbReference type="GeneID" id="4617307"/>
<dbReference type="EMBL" id="CP000504">
    <property type="protein sequence ID" value="ABL88422.1"/>
    <property type="molecule type" value="Genomic_DNA"/>
</dbReference>
<evidence type="ECO:0008006" key="3">
    <source>
        <dbReference type="Google" id="ProtNLM"/>
    </source>
</evidence>
<protein>
    <recommendedName>
        <fullName evidence="3">ABC nitrate/sulfonate/bicarbonate family transporter, ATPase subunit</fullName>
    </recommendedName>
</protein>
<evidence type="ECO:0000313" key="2">
    <source>
        <dbReference type="Proteomes" id="UP000002595"/>
    </source>
</evidence>
<dbReference type="RefSeq" id="WP_011762997.1">
    <property type="nucleotide sequence ID" value="NC_008701.1"/>
</dbReference>
<dbReference type="Pfam" id="PF09821">
    <property type="entry name" value="AAA_assoc_C"/>
    <property type="match status" value="1"/>
</dbReference>
<organism evidence="1 2">
    <name type="scientific">Pyrobaculum islandicum (strain DSM 4184 / JCM 9189 / GEO3)</name>
    <dbReference type="NCBI Taxonomy" id="384616"/>
    <lineage>
        <taxon>Archaea</taxon>
        <taxon>Thermoproteota</taxon>
        <taxon>Thermoprotei</taxon>
        <taxon>Thermoproteales</taxon>
        <taxon>Thermoproteaceae</taxon>
        <taxon>Pyrobaculum</taxon>
    </lineage>
</organism>
<sequence>MKFPAVTVDQVLGLLKVVHNLGGRVDAMHVNDAIDVDMGDLSHVIDAAEILGLLKTSNGDLVLTEEGRSAVEKPVREFQKRLRKTLMALEPFTSLVGLVSKSGRVRLDEVLKLLIEYGYDEEGARKILGWAVFAQLVEIDNGEWVVPT</sequence>
<accession>A1RTZ0</accession>
<keyword evidence="2" id="KW-1185">Reference proteome</keyword>
<proteinExistence type="predicted"/>
<dbReference type="STRING" id="384616.Pisl_1257"/>
<dbReference type="AlphaFoldDB" id="A1RTZ0"/>
<dbReference type="KEGG" id="pis:Pisl_1257"/>
<gene>
    <name evidence="1" type="ordered locus">Pisl_1257</name>
</gene>
<dbReference type="InterPro" id="IPR018632">
    <property type="entry name" value="AAA-associated_dom_C"/>
</dbReference>
<dbReference type="Proteomes" id="UP000002595">
    <property type="component" value="Chromosome"/>
</dbReference>
<dbReference type="HOGENOM" id="CLU_132454_0_0_2"/>
<dbReference type="eggNOG" id="arCOG05379">
    <property type="taxonomic scope" value="Archaea"/>
</dbReference>
<evidence type="ECO:0000313" key="1">
    <source>
        <dbReference type="EMBL" id="ABL88422.1"/>
    </source>
</evidence>
<reference evidence="1" key="1">
    <citation type="submission" date="2006-12" db="EMBL/GenBank/DDBJ databases">
        <title>Complete sequence of Pyrobaculum islandicum DSM 4184.</title>
        <authorList>
            <person name="Copeland A."/>
            <person name="Lucas S."/>
            <person name="Lapidus A."/>
            <person name="Barry K."/>
            <person name="Detter J.C."/>
            <person name="Glavina del Rio T."/>
            <person name="Dalin E."/>
            <person name="Tice H."/>
            <person name="Pitluck S."/>
            <person name="Meincke L."/>
            <person name="Brettin T."/>
            <person name="Bruce D."/>
            <person name="Han C."/>
            <person name="Tapia R."/>
            <person name="Gilna P."/>
            <person name="Schmutz J."/>
            <person name="Larimer F."/>
            <person name="Land M."/>
            <person name="Hauser L."/>
            <person name="Kyrpides N."/>
            <person name="Mikhailova N."/>
            <person name="Cozen A.E."/>
            <person name="Fitz-Gibbon S.T."/>
            <person name="House C.H."/>
            <person name="Saltikov C."/>
            <person name="Lowe T."/>
            <person name="Richardson P."/>
        </authorList>
    </citation>
    <scope>NUCLEOTIDE SEQUENCE [LARGE SCALE GENOMIC DNA]</scope>
    <source>
        <strain evidence="1">DSM 4184</strain>
    </source>
</reference>
<name>A1RTZ0_PYRIL</name>
<dbReference type="OrthoDB" id="26983at2157"/>